<comment type="caution">
    <text evidence="1">The sequence shown here is derived from an EMBL/GenBank/DDBJ whole genome shotgun (WGS) entry which is preliminary data.</text>
</comment>
<dbReference type="AlphaFoldDB" id="A0A8G2CAW7"/>
<dbReference type="GO" id="GO:0016829">
    <property type="term" value="F:lyase activity"/>
    <property type="evidence" value="ECO:0007669"/>
    <property type="project" value="InterPro"/>
</dbReference>
<name>A0A8G2CAW7_9BACT</name>
<organism evidence="1 2">
    <name type="scientific">Halodesulfovibrio aestuarii</name>
    <dbReference type="NCBI Taxonomy" id="126333"/>
    <lineage>
        <taxon>Bacteria</taxon>
        <taxon>Pseudomonadati</taxon>
        <taxon>Thermodesulfobacteriota</taxon>
        <taxon>Desulfovibrionia</taxon>
        <taxon>Desulfovibrionales</taxon>
        <taxon>Desulfovibrionaceae</taxon>
        <taxon>Halodesulfovibrio</taxon>
    </lineage>
</organism>
<protein>
    <submittedName>
        <fullName evidence="1">Fructose-bisphosphate aldolase, class I</fullName>
    </submittedName>
</protein>
<dbReference type="InterPro" id="IPR013785">
    <property type="entry name" value="Aldolase_TIM"/>
</dbReference>
<dbReference type="PANTHER" id="PTHR47916">
    <property type="entry name" value="FRUCTOSE-BISPHOSPHATE ALDOLASE CLASS 1"/>
    <property type="match status" value="1"/>
</dbReference>
<dbReference type="RefSeq" id="WP_020001071.1">
    <property type="nucleotide sequence ID" value="NZ_CP192219.1"/>
</dbReference>
<dbReference type="Gene3D" id="3.20.20.70">
    <property type="entry name" value="Aldolase class I"/>
    <property type="match status" value="1"/>
</dbReference>
<accession>A0A8G2CAW7</accession>
<gene>
    <name evidence="1" type="ORF">SAMN05660830_02397</name>
</gene>
<reference evidence="1 2" key="1">
    <citation type="submission" date="2016-11" db="EMBL/GenBank/DDBJ databases">
        <authorList>
            <person name="Varghese N."/>
            <person name="Submissions S."/>
        </authorList>
    </citation>
    <scope>NUCLEOTIDE SEQUENCE [LARGE SCALE GENOMIC DNA]</scope>
    <source>
        <strain evidence="1 2">DSM 17919</strain>
    </source>
</reference>
<dbReference type="SMART" id="SM01133">
    <property type="entry name" value="DeoC"/>
    <property type="match status" value="1"/>
</dbReference>
<dbReference type="PANTHER" id="PTHR47916:SF1">
    <property type="entry name" value="3-HYDROXY-5-PHOSPHONOOXYPENTANE-2,4-DIONE THIOLASE"/>
    <property type="match status" value="1"/>
</dbReference>
<evidence type="ECO:0000313" key="2">
    <source>
        <dbReference type="Proteomes" id="UP000184001"/>
    </source>
</evidence>
<sequence length="261" mass="27737">MIGIYRRREHLLSTDNKSKPVIVSFEQSRMDGGFSSSASIPACVEAISKHPLTSLIVSSGFARTYGLTFPASLPLIIQLSTASKHAVPAWNRSIVCSVLEALRSGAGAVALQLAIGNEYEEKMLQDFGNISEEAHSYGLPVLLSIFAKGDRIVQEYDRALIADSISLGSELGADVIAVPYSGHQESFAQAVGDSTAPVLLTGTHGAAIFGSYCKSVENGLACGADGVIVPFQILPQNEQVTSLERIQSIATLAEEPQKEDV</sequence>
<dbReference type="Proteomes" id="UP000184001">
    <property type="component" value="Unassembled WGS sequence"/>
</dbReference>
<proteinExistence type="predicted"/>
<evidence type="ECO:0000313" key="1">
    <source>
        <dbReference type="EMBL" id="SHJ41078.1"/>
    </source>
</evidence>
<dbReference type="InterPro" id="IPR050456">
    <property type="entry name" value="DeoC/FbaB_aldolase"/>
</dbReference>
<dbReference type="EMBL" id="FQZR01000005">
    <property type="protein sequence ID" value="SHJ41078.1"/>
    <property type="molecule type" value="Genomic_DNA"/>
</dbReference>
<dbReference type="InterPro" id="IPR002915">
    <property type="entry name" value="DeoC/FbaB/LacD_aldolase"/>
</dbReference>
<dbReference type="Pfam" id="PF01791">
    <property type="entry name" value="DeoC"/>
    <property type="match status" value="1"/>
</dbReference>
<dbReference type="SUPFAM" id="SSF51569">
    <property type="entry name" value="Aldolase"/>
    <property type="match status" value="1"/>
</dbReference>